<feature type="compositionally biased region" description="Basic and acidic residues" evidence="1">
    <location>
        <begin position="1"/>
        <end position="10"/>
    </location>
</feature>
<organism evidence="4">
    <name type="scientific">Haemonchus placei</name>
    <name type="common">Barber's pole worm</name>
    <dbReference type="NCBI Taxonomy" id="6290"/>
    <lineage>
        <taxon>Eukaryota</taxon>
        <taxon>Metazoa</taxon>
        <taxon>Ecdysozoa</taxon>
        <taxon>Nematoda</taxon>
        <taxon>Chromadorea</taxon>
        <taxon>Rhabditida</taxon>
        <taxon>Rhabditina</taxon>
        <taxon>Rhabditomorpha</taxon>
        <taxon>Strongyloidea</taxon>
        <taxon>Trichostrongylidae</taxon>
        <taxon>Haemonchus</taxon>
    </lineage>
</organism>
<name>A0A0N4X3T5_HAEPC</name>
<keyword evidence="3" id="KW-1185">Reference proteome</keyword>
<evidence type="ECO:0000256" key="1">
    <source>
        <dbReference type="SAM" id="MobiDB-lite"/>
    </source>
</evidence>
<sequence length="88" mass="9867">MDNDGGEKSVESTLYPSYTEETERSRSESDGAPRTERSSSTCASRESLIICNRLAPVHCLPEPTYSAIVDFSFVNRCCLESLRIKWSL</sequence>
<evidence type="ECO:0000313" key="3">
    <source>
        <dbReference type="Proteomes" id="UP000268014"/>
    </source>
</evidence>
<evidence type="ECO:0000313" key="4">
    <source>
        <dbReference type="WBParaSite" id="HPLM_0001902701-mRNA-1"/>
    </source>
</evidence>
<gene>
    <name evidence="2" type="ORF">HPLM_LOCUS19019</name>
</gene>
<reference evidence="2 3" key="2">
    <citation type="submission" date="2018-11" db="EMBL/GenBank/DDBJ databases">
        <authorList>
            <consortium name="Pathogen Informatics"/>
        </authorList>
    </citation>
    <scope>NUCLEOTIDE SEQUENCE [LARGE SCALE GENOMIC DNA]</scope>
    <source>
        <strain evidence="2 3">MHpl1</strain>
    </source>
</reference>
<accession>A0A0N4X3T5</accession>
<feature type="compositionally biased region" description="Basic and acidic residues" evidence="1">
    <location>
        <begin position="21"/>
        <end position="37"/>
    </location>
</feature>
<dbReference type="WBParaSite" id="HPLM_0001902701-mRNA-1">
    <property type="protein sequence ID" value="HPLM_0001902701-mRNA-1"/>
    <property type="gene ID" value="HPLM_0001902701"/>
</dbReference>
<feature type="region of interest" description="Disordered" evidence="1">
    <location>
        <begin position="1"/>
        <end position="43"/>
    </location>
</feature>
<proteinExistence type="predicted"/>
<protein>
    <submittedName>
        <fullName evidence="2 4">Uncharacterized protein</fullName>
    </submittedName>
</protein>
<dbReference type="EMBL" id="UZAF01020991">
    <property type="protein sequence ID" value="VDO74560.1"/>
    <property type="molecule type" value="Genomic_DNA"/>
</dbReference>
<dbReference type="AlphaFoldDB" id="A0A0N4X3T5"/>
<evidence type="ECO:0000313" key="2">
    <source>
        <dbReference type="EMBL" id="VDO74560.1"/>
    </source>
</evidence>
<dbReference type="Proteomes" id="UP000268014">
    <property type="component" value="Unassembled WGS sequence"/>
</dbReference>
<reference evidence="4" key="1">
    <citation type="submission" date="2017-02" db="UniProtKB">
        <authorList>
            <consortium name="WormBaseParasite"/>
        </authorList>
    </citation>
    <scope>IDENTIFICATION</scope>
</reference>